<dbReference type="EC" id="2.7.1.49" evidence="5"/>
<dbReference type="AlphaFoldDB" id="A0A6I3SIK0"/>
<reference evidence="17 18" key="1">
    <citation type="submission" date="2019-11" db="EMBL/GenBank/DDBJ databases">
        <title>Whole-genome sequence of a the green, strictly anaerobic photosynthetic bacterium Heliobacillus mobilis DSM 6151.</title>
        <authorList>
            <person name="Kyndt J.A."/>
            <person name="Meyer T.E."/>
        </authorList>
    </citation>
    <scope>NUCLEOTIDE SEQUENCE [LARGE SCALE GENOMIC DNA]</scope>
    <source>
        <strain evidence="17 18">DSM 6151</strain>
    </source>
</reference>
<name>A0A6I3SIK0_HELMO</name>
<dbReference type="InterPro" id="IPR004399">
    <property type="entry name" value="HMP/HMP-P_kinase_dom"/>
</dbReference>
<keyword evidence="10 17" id="KW-0418">Kinase</keyword>
<proteinExistence type="inferred from homology"/>
<evidence type="ECO:0000256" key="3">
    <source>
        <dbReference type="ARBA" id="ARBA00004769"/>
    </source>
</evidence>
<keyword evidence="9" id="KW-0547">Nucleotide-binding</keyword>
<keyword evidence="11" id="KW-0067">ATP-binding</keyword>
<dbReference type="GO" id="GO:0009228">
    <property type="term" value="P:thiamine biosynthetic process"/>
    <property type="evidence" value="ECO:0007669"/>
    <property type="project" value="UniProtKB-KW"/>
</dbReference>
<evidence type="ECO:0000256" key="14">
    <source>
        <dbReference type="ARBA" id="ARBA00042102"/>
    </source>
</evidence>
<sequence length="267" mass="28460">MDRRMPKVLTIAGSDPGGGAGIQADLKVMTQLGVYGTAAVTALTRQNSQGVLGVHPLSPEWVLAQVEDVLRDIEPQVAKTGMLQHAEIIRGVGRLWSQYRHDQQMLVVDPVLHSGTGVSLLEAGGLAAFREALLPVTTVLTPNVPEAEALIGRPIRNRLEMESAASVLLQYGVKWVLLKSGHLPKEAGEDMADLLMSLEGSLWLQGRRVPGADLHGTGCSLASALASYLALGFPVPEAAKKAVDWVREGISSPLYPGKGRGVVCQRI</sequence>
<gene>
    <name evidence="17" type="primary">thiD</name>
    <name evidence="17" type="ORF">GJ688_07035</name>
</gene>
<dbReference type="InterPro" id="IPR029056">
    <property type="entry name" value="Ribokinase-like"/>
</dbReference>
<dbReference type="EMBL" id="WNKU01000006">
    <property type="protein sequence ID" value="MTV48733.1"/>
    <property type="molecule type" value="Genomic_DNA"/>
</dbReference>
<dbReference type="InterPro" id="IPR013749">
    <property type="entry name" value="PM/HMP-P_kinase-1"/>
</dbReference>
<evidence type="ECO:0000256" key="12">
    <source>
        <dbReference type="ARBA" id="ARBA00022977"/>
    </source>
</evidence>
<comment type="similarity">
    <text evidence="4">Belongs to the ThiD family.</text>
</comment>
<evidence type="ECO:0000256" key="5">
    <source>
        <dbReference type="ARBA" id="ARBA00012135"/>
    </source>
</evidence>
<evidence type="ECO:0000256" key="8">
    <source>
        <dbReference type="ARBA" id="ARBA00022679"/>
    </source>
</evidence>
<dbReference type="PANTHER" id="PTHR20858:SF17">
    <property type="entry name" value="HYDROXYMETHYLPYRIMIDINE_PHOSPHOMETHYLPYRIMIDINE KINASE THI20-RELATED"/>
    <property type="match status" value="1"/>
</dbReference>
<evidence type="ECO:0000256" key="6">
    <source>
        <dbReference type="ARBA" id="ARBA00012963"/>
    </source>
</evidence>
<comment type="pathway">
    <text evidence="13">Cofactor biosynthesis; thiamine diphosphate biosynthesis; 4-amino-2-methyl-5-diphosphomethylpyrimidine from 5-amino-1-(5-phospho-D-ribosyl)imidazole: step 2/3.</text>
</comment>
<dbReference type="EC" id="2.7.4.7" evidence="6"/>
<evidence type="ECO:0000313" key="17">
    <source>
        <dbReference type="EMBL" id="MTV48733.1"/>
    </source>
</evidence>
<dbReference type="Gene3D" id="3.40.1190.20">
    <property type="match status" value="1"/>
</dbReference>
<dbReference type="FunFam" id="3.40.1190.20:FF:000003">
    <property type="entry name" value="Phosphomethylpyrimidine kinase ThiD"/>
    <property type="match status" value="1"/>
</dbReference>
<evidence type="ECO:0000256" key="11">
    <source>
        <dbReference type="ARBA" id="ARBA00022840"/>
    </source>
</evidence>
<dbReference type="OrthoDB" id="9810880at2"/>
<comment type="caution">
    <text evidence="17">The sequence shown here is derived from an EMBL/GenBank/DDBJ whole genome shotgun (WGS) entry which is preliminary data.</text>
</comment>
<keyword evidence="12" id="KW-0784">Thiamine biosynthesis</keyword>
<dbReference type="CDD" id="cd01169">
    <property type="entry name" value="HMPP_kinase"/>
    <property type="match status" value="1"/>
</dbReference>
<protein>
    <recommendedName>
        <fullName evidence="7">Hydroxymethylpyrimidine/phosphomethylpyrimidine kinase</fullName>
        <ecNumber evidence="5">2.7.1.49</ecNumber>
        <ecNumber evidence="6">2.7.4.7</ecNumber>
    </recommendedName>
    <alternativeName>
        <fullName evidence="14">Hydroxymethylpyrimidine kinase</fullName>
    </alternativeName>
    <alternativeName>
        <fullName evidence="15">Hydroxymethylpyrimidine phosphate kinase</fullName>
    </alternativeName>
</protein>
<organism evidence="17 18">
    <name type="scientific">Heliobacterium mobile</name>
    <name type="common">Heliobacillus mobilis</name>
    <dbReference type="NCBI Taxonomy" id="28064"/>
    <lineage>
        <taxon>Bacteria</taxon>
        <taxon>Bacillati</taxon>
        <taxon>Bacillota</taxon>
        <taxon>Clostridia</taxon>
        <taxon>Eubacteriales</taxon>
        <taxon>Heliobacteriaceae</taxon>
        <taxon>Heliobacterium</taxon>
    </lineage>
</organism>
<dbReference type="GO" id="GO:0008902">
    <property type="term" value="F:hydroxymethylpyrimidine kinase activity"/>
    <property type="evidence" value="ECO:0007669"/>
    <property type="project" value="UniProtKB-EC"/>
</dbReference>
<dbReference type="PANTHER" id="PTHR20858">
    <property type="entry name" value="PHOSPHOMETHYLPYRIMIDINE KINASE"/>
    <property type="match status" value="1"/>
</dbReference>
<keyword evidence="18" id="KW-1185">Reference proteome</keyword>
<comment type="catalytic activity">
    <reaction evidence="1">
        <text>4-amino-5-hydroxymethyl-2-methylpyrimidine + ATP = 4-amino-2-methyl-5-(phosphooxymethyl)pyrimidine + ADP + H(+)</text>
        <dbReference type="Rhea" id="RHEA:23096"/>
        <dbReference type="ChEBI" id="CHEBI:15378"/>
        <dbReference type="ChEBI" id="CHEBI:16892"/>
        <dbReference type="ChEBI" id="CHEBI:30616"/>
        <dbReference type="ChEBI" id="CHEBI:58354"/>
        <dbReference type="ChEBI" id="CHEBI:456216"/>
        <dbReference type="EC" id="2.7.1.49"/>
    </reaction>
</comment>
<dbReference type="RefSeq" id="WP_155475839.1">
    <property type="nucleotide sequence ID" value="NZ_WNKU01000006.1"/>
</dbReference>
<comment type="pathway">
    <text evidence="3">Cofactor biosynthesis; thiamine diphosphate biosynthesis; 4-amino-2-methyl-5-diphosphomethylpyrimidine from 5-amino-1-(5-phospho-D-ribosyl)imidazole: step 3/3.</text>
</comment>
<dbReference type="SUPFAM" id="SSF53613">
    <property type="entry name" value="Ribokinase-like"/>
    <property type="match status" value="1"/>
</dbReference>
<dbReference type="Pfam" id="PF08543">
    <property type="entry name" value="Phos_pyr_kin"/>
    <property type="match status" value="1"/>
</dbReference>
<evidence type="ECO:0000259" key="16">
    <source>
        <dbReference type="Pfam" id="PF08543"/>
    </source>
</evidence>
<dbReference type="GO" id="GO:0005524">
    <property type="term" value="F:ATP binding"/>
    <property type="evidence" value="ECO:0007669"/>
    <property type="project" value="UniProtKB-KW"/>
</dbReference>
<dbReference type="GO" id="GO:0008972">
    <property type="term" value="F:phosphomethylpyrimidine kinase activity"/>
    <property type="evidence" value="ECO:0007669"/>
    <property type="project" value="UniProtKB-EC"/>
</dbReference>
<evidence type="ECO:0000256" key="13">
    <source>
        <dbReference type="ARBA" id="ARBA00037917"/>
    </source>
</evidence>
<dbReference type="Proteomes" id="UP000430670">
    <property type="component" value="Unassembled WGS sequence"/>
</dbReference>
<evidence type="ECO:0000313" key="18">
    <source>
        <dbReference type="Proteomes" id="UP000430670"/>
    </source>
</evidence>
<dbReference type="NCBIfam" id="TIGR00097">
    <property type="entry name" value="HMP-P_kinase"/>
    <property type="match status" value="1"/>
</dbReference>
<feature type="domain" description="Pyridoxamine kinase/Phosphomethylpyrimidine kinase" evidence="16">
    <location>
        <begin position="15"/>
        <end position="263"/>
    </location>
</feature>
<evidence type="ECO:0000256" key="15">
    <source>
        <dbReference type="ARBA" id="ARBA00043176"/>
    </source>
</evidence>
<accession>A0A6I3SIK0</accession>
<keyword evidence="8 17" id="KW-0808">Transferase</keyword>
<evidence type="ECO:0000256" key="10">
    <source>
        <dbReference type="ARBA" id="ARBA00022777"/>
    </source>
</evidence>
<evidence type="ECO:0000256" key="9">
    <source>
        <dbReference type="ARBA" id="ARBA00022741"/>
    </source>
</evidence>
<evidence type="ECO:0000256" key="4">
    <source>
        <dbReference type="ARBA" id="ARBA00009879"/>
    </source>
</evidence>
<evidence type="ECO:0000256" key="2">
    <source>
        <dbReference type="ARBA" id="ARBA00000565"/>
    </source>
</evidence>
<evidence type="ECO:0000256" key="7">
    <source>
        <dbReference type="ARBA" id="ARBA00019161"/>
    </source>
</evidence>
<dbReference type="GO" id="GO:0005829">
    <property type="term" value="C:cytosol"/>
    <property type="evidence" value="ECO:0007669"/>
    <property type="project" value="TreeGrafter"/>
</dbReference>
<comment type="catalytic activity">
    <reaction evidence="2">
        <text>4-amino-2-methyl-5-(phosphooxymethyl)pyrimidine + ATP = 4-amino-2-methyl-5-(diphosphooxymethyl)pyrimidine + ADP</text>
        <dbReference type="Rhea" id="RHEA:19893"/>
        <dbReference type="ChEBI" id="CHEBI:30616"/>
        <dbReference type="ChEBI" id="CHEBI:57841"/>
        <dbReference type="ChEBI" id="CHEBI:58354"/>
        <dbReference type="ChEBI" id="CHEBI:456216"/>
        <dbReference type="EC" id="2.7.4.7"/>
    </reaction>
</comment>
<evidence type="ECO:0000256" key="1">
    <source>
        <dbReference type="ARBA" id="ARBA00000151"/>
    </source>
</evidence>